<dbReference type="GeneID" id="66869889"/>
<comment type="pathway">
    <text evidence="3">Quinol/quinone metabolism; menaquinone biosynthesis.</text>
</comment>
<protein>
    <recommendedName>
        <fullName evidence="3">Putative 2-succinyl-6-hydroxy-2,4-cyclohexadiene-1-carboxylate synthase</fullName>
        <shortName evidence="3">SHCHC synthase</shortName>
        <ecNumber evidence="3">4.2.99.20</ecNumber>
    </recommendedName>
</protein>
<evidence type="ECO:0000256" key="3">
    <source>
        <dbReference type="HAMAP-Rule" id="MF_01660"/>
    </source>
</evidence>
<dbReference type="RefSeq" id="WP_050350409.1">
    <property type="nucleotide sequence ID" value="NZ_BOSN01000005.1"/>
</dbReference>
<evidence type="ECO:0000256" key="1">
    <source>
        <dbReference type="ARBA" id="ARBA00022428"/>
    </source>
</evidence>
<dbReference type="PANTHER" id="PTHR42916">
    <property type="entry name" value="2-SUCCINYL-5-ENOLPYRUVYL-6-HYDROXY-3-CYCLOHEXENE-1-CARBOXYLATE SYNTHASE"/>
    <property type="match status" value="1"/>
</dbReference>
<dbReference type="Proteomes" id="UP000036780">
    <property type="component" value="Unassembled WGS sequence"/>
</dbReference>
<evidence type="ECO:0000256" key="2">
    <source>
        <dbReference type="ARBA" id="ARBA00023239"/>
    </source>
</evidence>
<keyword evidence="1 3" id="KW-0474">Menaquinone biosynthesis</keyword>
<organism evidence="5 6">
    <name type="scientific">Virgibacillus pantothenticus</name>
    <dbReference type="NCBI Taxonomy" id="1473"/>
    <lineage>
        <taxon>Bacteria</taxon>
        <taxon>Bacillati</taxon>
        <taxon>Bacillota</taxon>
        <taxon>Bacilli</taxon>
        <taxon>Bacillales</taxon>
        <taxon>Bacillaceae</taxon>
        <taxon>Virgibacillus</taxon>
    </lineage>
</organism>
<dbReference type="InterPro" id="IPR029058">
    <property type="entry name" value="AB_hydrolase_fold"/>
</dbReference>
<feature type="domain" description="AB hydrolase-1" evidence="4">
    <location>
        <begin position="19"/>
        <end position="251"/>
    </location>
</feature>
<evidence type="ECO:0000313" key="6">
    <source>
        <dbReference type="Proteomes" id="UP000036780"/>
    </source>
</evidence>
<dbReference type="AlphaFoldDB" id="A0A0L0QU60"/>
<dbReference type="EC" id="4.2.99.20" evidence="3"/>
<comment type="pathway">
    <text evidence="3">Quinol/quinone metabolism; 1,4-dihydroxy-2-naphthoate biosynthesis; 1,4-dihydroxy-2-naphthoate from chorismate: step 3/7.</text>
</comment>
<comment type="subunit">
    <text evidence="3">Monomer.</text>
</comment>
<dbReference type="InterPro" id="IPR000073">
    <property type="entry name" value="AB_hydrolase_1"/>
</dbReference>
<dbReference type="GO" id="GO:0009234">
    <property type="term" value="P:menaquinone biosynthetic process"/>
    <property type="evidence" value="ECO:0007669"/>
    <property type="project" value="UniProtKB-UniRule"/>
</dbReference>
<dbReference type="PRINTS" id="PR00111">
    <property type="entry name" value="ABHYDROLASE"/>
</dbReference>
<dbReference type="PANTHER" id="PTHR42916:SF1">
    <property type="entry name" value="PROTEIN PHYLLO, CHLOROPLASTIC"/>
    <property type="match status" value="1"/>
</dbReference>
<comment type="caution">
    <text evidence="5">The sequence shown here is derived from an EMBL/GenBank/DDBJ whole genome shotgun (WGS) entry which is preliminary data.</text>
</comment>
<keyword evidence="6" id="KW-1185">Reference proteome</keyword>
<gene>
    <name evidence="3" type="primary">menH</name>
    <name evidence="5" type="ORF">AFK71_04845</name>
</gene>
<keyword evidence="2 3" id="KW-0456">Lyase</keyword>
<dbReference type="OrthoDB" id="9808398at2"/>
<dbReference type="GO" id="GO:0070205">
    <property type="term" value="F:2-succinyl-6-hydroxy-2,4-cyclohexadiene-1-carboxylate synthase activity"/>
    <property type="evidence" value="ECO:0007669"/>
    <property type="project" value="UniProtKB-UniRule"/>
</dbReference>
<proteinExistence type="inferred from homology"/>
<evidence type="ECO:0000259" key="4">
    <source>
        <dbReference type="Pfam" id="PF00561"/>
    </source>
</evidence>
<sequence>MFFSIGDATYWYEVHGEGKPLVLLHGFTGSSETWQSFVSIWKQHWQVITVDLPGHGKTTANHKSMEACCSDLVSLLKYLNLEPVHLLGYSMGGRTAIAFAMNYPEAVKSLILESTSPGLADPIERKQRKQADNKLATNLEQRGMDWFVPYWENIPLFITQQQLPVSVQDRIRKERMSHSASGLADSLRFMGTGVQASYWDKLTQFDKPVFLLTGGLDQKYCEIMGKMERILPHAQQTIVSEAGHAIHVEKPNIFGKIVTGCLKGLF</sequence>
<dbReference type="EMBL" id="LGTO01000004">
    <property type="protein sequence ID" value="KNE22124.1"/>
    <property type="molecule type" value="Genomic_DNA"/>
</dbReference>
<comment type="function">
    <text evidence="3">Catalyzes a proton abstraction reaction that results in 2,5-elimination of pyruvate from 2-succinyl-5-enolpyruvyl-6-hydroxy-3-cyclohexene-1-carboxylate (SEPHCHC) and the formation of 2-succinyl-6-hydroxy-2,4-cyclohexadiene-1-carboxylate (SHCHC).</text>
</comment>
<dbReference type="UniPathway" id="UPA00079"/>
<dbReference type="PATRIC" id="fig|1473.5.peg.3944"/>
<dbReference type="InterPro" id="IPR022485">
    <property type="entry name" value="SHCHC_synthase_MenH"/>
</dbReference>
<comment type="catalytic activity">
    <reaction evidence="3">
        <text>5-enolpyruvoyl-6-hydroxy-2-succinyl-cyclohex-3-ene-1-carboxylate = (1R,6R)-6-hydroxy-2-succinyl-cyclohexa-2,4-diene-1-carboxylate + pyruvate</text>
        <dbReference type="Rhea" id="RHEA:25597"/>
        <dbReference type="ChEBI" id="CHEBI:15361"/>
        <dbReference type="ChEBI" id="CHEBI:58689"/>
        <dbReference type="ChEBI" id="CHEBI:58818"/>
        <dbReference type="EC" id="4.2.99.20"/>
    </reaction>
</comment>
<dbReference type="NCBIfam" id="TIGR03695">
    <property type="entry name" value="menH_SHCHC"/>
    <property type="match status" value="1"/>
</dbReference>
<dbReference type="HAMAP" id="MF_01660">
    <property type="entry name" value="MenH"/>
    <property type="match status" value="1"/>
</dbReference>
<evidence type="ECO:0000313" key="5">
    <source>
        <dbReference type="EMBL" id="KNE22124.1"/>
    </source>
</evidence>
<accession>A0A0L0QU60</accession>
<name>A0A0L0QU60_VIRPA</name>
<dbReference type="Gene3D" id="3.40.50.1820">
    <property type="entry name" value="alpha/beta hydrolase"/>
    <property type="match status" value="1"/>
</dbReference>
<comment type="similarity">
    <text evidence="3">Belongs to the AB hydrolase superfamily. MenH family.</text>
</comment>
<dbReference type="SUPFAM" id="SSF53474">
    <property type="entry name" value="alpha/beta-Hydrolases"/>
    <property type="match status" value="1"/>
</dbReference>
<dbReference type="Pfam" id="PF00561">
    <property type="entry name" value="Abhydrolase_1"/>
    <property type="match status" value="1"/>
</dbReference>
<dbReference type="UniPathway" id="UPA01057">
    <property type="reaction ID" value="UER00900"/>
</dbReference>
<reference evidence="6" key="1">
    <citation type="submission" date="2015-07" db="EMBL/GenBank/DDBJ databases">
        <title>Fjat-10053 dsm26.</title>
        <authorList>
            <person name="Liu B."/>
            <person name="Wang J."/>
            <person name="Zhu Y."/>
            <person name="Liu G."/>
            <person name="Chen Q."/>
            <person name="Chen Z."/>
            <person name="Lan J."/>
            <person name="Che J."/>
            <person name="Ge C."/>
            <person name="Shi H."/>
            <person name="Pan Z."/>
            <person name="Liu X."/>
        </authorList>
    </citation>
    <scope>NUCLEOTIDE SEQUENCE [LARGE SCALE GENOMIC DNA]</scope>
    <source>
        <strain evidence="6">DSM 26</strain>
    </source>
</reference>